<sequence length="52" mass="5751">MIANVAGQTWIRRSSRAMMQLPGAYSSNALYQRLAWAMAAFASSRSGASIWR</sequence>
<reference evidence="1 2" key="1">
    <citation type="submission" date="2016-10" db="EMBL/GenBank/DDBJ databases">
        <authorList>
            <person name="de Groot N.N."/>
        </authorList>
    </citation>
    <scope>NUCLEOTIDE SEQUENCE [LARGE SCALE GENOMIC DNA]</scope>
    <source>
        <strain evidence="1 2">CGMCC 1.7666</strain>
    </source>
</reference>
<organism evidence="1 2">
    <name type="scientific">Microvirga guangxiensis</name>
    <dbReference type="NCBI Taxonomy" id="549386"/>
    <lineage>
        <taxon>Bacteria</taxon>
        <taxon>Pseudomonadati</taxon>
        <taxon>Pseudomonadota</taxon>
        <taxon>Alphaproteobacteria</taxon>
        <taxon>Hyphomicrobiales</taxon>
        <taxon>Methylobacteriaceae</taxon>
        <taxon>Microvirga</taxon>
    </lineage>
</organism>
<protein>
    <submittedName>
        <fullName evidence="1">Uncharacterized protein</fullName>
    </submittedName>
</protein>
<dbReference type="Proteomes" id="UP000199569">
    <property type="component" value="Unassembled WGS sequence"/>
</dbReference>
<dbReference type="AlphaFoldDB" id="A0A1G5EDR8"/>
<name>A0A1G5EDR8_9HYPH</name>
<evidence type="ECO:0000313" key="2">
    <source>
        <dbReference type="Proteomes" id="UP000199569"/>
    </source>
</evidence>
<dbReference type="EMBL" id="FMVJ01000003">
    <property type="protein sequence ID" value="SCY25077.1"/>
    <property type="molecule type" value="Genomic_DNA"/>
</dbReference>
<accession>A0A1G5EDR8</accession>
<keyword evidence="2" id="KW-1185">Reference proteome</keyword>
<gene>
    <name evidence="1" type="ORF">SAMN02927923_00961</name>
</gene>
<evidence type="ECO:0000313" key="1">
    <source>
        <dbReference type="EMBL" id="SCY25077.1"/>
    </source>
</evidence>
<proteinExistence type="predicted"/>